<proteinExistence type="predicted"/>
<sequence length="289" mass="30945">MDVFVSKIFAYLHFGLHVIMHICINSSHHHPQPCHILAQIGNTVRLGALIPTRQPGRVQGSLNRALSSLSQTRGNNLLPYNLSLELVYGEPLDGDPESLFRCVCQAIAVQGVSAVLAFPQTPEELIQVEFMSSFLEIPFISILEHGEPLDTGANLAEAAQAADLSHQASQLEVTGSSPGYCTADHGREFPGGGAQLAAHRPDRGGLRSARVSTAHHQPTIPVDCPGACRPACKLPRAAWSSSAAAAWQVCRVKRSGRLTAHVLKDTSVRSHPSRVSAGVAAVSRVEIKQ</sequence>
<evidence type="ECO:0000313" key="2">
    <source>
        <dbReference type="Proteomes" id="UP001166093"/>
    </source>
</evidence>
<organism evidence="1 2">
    <name type="scientific">Polyodon spathula</name>
    <name type="common">North American paddlefish</name>
    <name type="synonym">Squalus spathula</name>
    <dbReference type="NCBI Taxonomy" id="7913"/>
    <lineage>
        <taxon>Eukaryota</taxon>
        <taxon>Metazoa</taxon>
        <taxon>Chordata</taxon>
        <taxon>Craniata</taxon>
        <taxon>Vertebrata</taxon>
        <taxon>Euteleostomi</taxon>
        <taxon>Actinopterygii</taxon>
        <taxon>Chondrostei</taxon>
        <taxon>Acipenseriformes</taxon>
        <taxon>Polyodontidae</taxon>
        <taxon>Polyodon</taxon>
    </lineage>
</organism>
<name>A0ABS2YFQ0_POLSP</name>
<feature type="non-terminal residue" evidence="1">
    <location>
        <position position="1"/>
    </location>
</feature>
<accession>A0ABS2YFQ0</accession>
<evidence type="ECO:0000313" key="1">
    <source>
        <dbReference type="EMBL" id="MBN3285534.1"/>
    </source>
</evidence>
<gene>
    <name evidence="1" type="primary">Grin3b</name>
    <name evidence="1" type="ORF">GTO93_0004401</name>
</gene>
<reference evidence="1" key="1">
    <citation type="journal article" date="2021" name="Cell">
        <title>Tracing the genetic footprints of vertebrate landing in non-teleost ray-finned fishes.</title>
        <authorList>
            <person name="Bi X."/>
            <person name="Wang K."/>
            <person name="Yang L."/>
            <person name="Pan H."/>
            <person name="Jiang H."/>
            <person name="Wei Q."/>
            <person name="Fang M."/>
            <person name="Yu H."/>
            <person name="Zhu C."/>
            <person name="Cai Y."/>
            <person name="He Y."/>
            <person name="Gan X."/>
            <person name="Zeng H."/>
            <person name="Yu D."/>
            <person name="Zhu Y."/>
            <person name="Jiang H."/>
            <person name="Qiu Q."/>
            <person name="Yang H."/>
            <person name="Zhang Y.E."/>
            <person name="Wang W."/>
            <person name="Zhu M."/>
            <person name="He S."/>
            <person name="Zhang G."/>
        </authorList>
    </citation>
    <scope>NUCLEOTIDE SEQUENCE</scope>
    <source>
        <strain evidence="1">Pddl_001</strain>
    </source>
</reference>
<comment type="caution">
    <text evidence="1">The sequence shown here is derived from an EMBL/GenBank/DDBJ whole genome shotgun (WGS) entry which is preliminary data.</text>
</comment>
<dbReference type="Proteomes" id="UP001166093">
    <property type="component" value="Unassembled WGS sequence"/>
</dbReference>
<protein>
    <submittedName>
        <fullName evidence="1">NMD3B protein</fullName>
    </submittedName>
</protein>
<feature type="non-terminal residue" evidence="1">
    <location>
        <position position="289"/>
    </location>
</feature>
<dbReference type="EMBL" id="JAAWVQ010148969">
    <property type="protein sequence ID" value="MBN3285534.1"/>
    <property type="molecule type" value="Genomic_DNA"/>
</dbReference>
<keyword evidence="2" id="KW-1185">Reference proteome</keyword>